<protein>
    <submittedName>
        <fullName evidence="1">Uncharacterized protein</fullName>
    </submittedName>
</protein>
<accession>A0AC59ZNK5</accession>
<sequence length="182" mass="19380">MPYAAERLSSRATTTEPTPQSLCSKRRSRRNGELAHRSEEQPCSSQVEEAPARSTHAPVGRTREAAGNLRTSVPTEGSKWCSARAPTAQAEDWTLDSKRAVKRVSHEGRARRQAAGGGAGTLNFRPRAHAALSPEDTAGPQVNTLPQVRRACLNRKPSSSPAKGPPAPIAQGTKLGTTSPTL</sequence>
<name>A0AC59ZNK5_RANTA</name>
<dbReference type="Proteomes" id="UP001162501">
    <property type="component" value="Chromosome 31"/>
</dbReference>
<organism evidence="1 2">
    <name type="scientific">Rangifer tarandus platyrhynchus</name>
    <name type="common">Svalbard reindeer</name>
    <dbReference type="NCBI Taxonomy" id="3082113"/>
    <lineage>
        <taxon>Eukaryota</taxon>
        <taxon>Metazoa</taxon>
        <taxon>Chordata</taxon>
        <taxon>Craniata</taxon>
        <taxon>Vertebrata</taxon>
        <taxon>Euteleostomi</taxon>
        <taxon>Mammalia</taxon>
        <taxon>Eutheria</taxon>
        <taxon>Laurasiatheria</taxon>
        <taxon>Artiodactyla</taxon>
        <taxon>Ruminantia</taxon>
        <taxon>Pecora</taxon>
        <taxon>Cervidae</taxon>
        <taxon>Odocoileinae</taxon>
        <taxon>Rangifer</taxon>
    </lineage>
</organism>
<gene>
    <name evidence="1" type="ORF">MRATA1EN22A_LOCUS20740</name>
</gene>
<evidence type="ECO:0000313" key="2">
    <source>
        <dbReference type="Proteomes" id="UP001162501"/>
    </source>
</evidence>
<evidence type="ECO:0000313" key="1">
    <source>
        <dbReference type="EMBL" id="CAN0474762.1"/>
    </source>
</evidence>
<reference evidence="1" key="2">
    <citation type="submission" date="2025-03" db="EMBL/GenBank/DDBJ databases">
        <authorList>
            <consortium name="ELIXIR-Norway"/>
            <consortium name="Elixir Norway"/>
        </authorList>
    </citation>
    <scope>NUCLEOTIDE SEQUENCE</scope>
</reference>
<dbReference type="EMBL" id="OX596115">
    <property type="protein sequence ID" value="CAN0474762.1"/>
    <property type="molecule type" value="Genomic_DNA"/>
</dbReference>
<proteinExistence type="predicted"/>
<reference evidence="1" key="1">
    <citation type="submission" date="2023-05" db="EMBL/GenBank/DDBJ databases">
        <authorList>
            <consortium name="ELIXIR-Norway"/>
        </authorList>
    </citation>
    <scope>NUCLEOTIDE SEQUENCE</scope>
</reference>